<organism evidence="10 11">
    <name type="scientific">Porites lobata</name>
    <dbReference type="NCBI Taxonomy" id="104759"/>
    <lineage>
        <taxon>Eukaryota</taxon>
        <taxon>Metazoa</taxon>
        <taxon>Cnidaria</taxon>
        <taxon>Anthozoa</taxon>
        <taxon>Hexacorallia</taxon>
        <taxon>Scleractinia</taxon>
        <taxon>Fungiina</taxon>
        <taxon>Poritidae</taxon>
        <taxon>Porites</taxon>
    </lineage>
</organism>
<name>A0ABN8P8K0_9CNID</name>
<keyword evidence="7" id="KW-0732">Signal</keyword>
<comment type="caution">
    <text evidence="10">The sequence shown here is derived from an EMBL/GenBank/DDBJ whole genome shotgun (WGS) entry which is preliminary data.</text>
</comment>
<dbReference type="Gene3D" id="2.60.120.200">
    <property type="match status" value="1"/>
</dbReference>
<dbReference type="SMART" id="SM00159">
    <property type="entry name" value="PTX"/>
    <property type="match status" value="1"/>
</dbReference>
<dbReference type="Gene3D" id="3.50.4.10">
    <property type="entry name" value="Hepatocyte Growth Factor"/>
    <property type="match status" value="1"/>
</dbReference>
<evidence type="ECO:0000313" key="11">
    <source>
        <dbReference type="Proteomes" id="UP001159405"/>
    </source>
</evidence>
<sequence length="361" mass="40300">MFSVAAIVAIITGSQVLAECDIKSGTGLALIGHAYLSLPVQDAHQCYEKCKSDEPKCRSLNYYGDSKFCELNNVTRTSHPGDLKENPVSVYFESRYRVTTGSQRSVAASSCQDILQRGDSTGNGFYWLDSNSTEDPYVTFCNMTSGGDTSASFDLIFKDRNTSNYVELETSFPNLSSFTVCLWFKSMERQLLFLSYATEPFTDAIMMFLSSTGLFRFLVMNEQTHGHTGTFEDKTWHHLCGTWANHDGVVRLFIDGDCKLTSDRTIHGVIPGTGKLILGQDQDIMGGAFVYQQSFVGEMSHLYIWNTDLGTSVISTLSMHCKEHPYPGYIMKWSDFTEAGIHGNITKRNNSRCLTAQDMLP</sequence>
<evidence type="ECO:0000256" key="1">
    <source>
        <dbReference type="ARBA" id="ARBA00001913"/>
    </source>
</evidence>
<dbReference type="InterPro" id="IPR001759">
    <property type="entry name" value="PTX_dom"/>
</dbReference>
<dbReference type="EMBL" id="CALNXK010000058">
    <property type="protein sequence ID" value="CAH3136720.1"/>
    <property type="molecule type" value="Genomic_DNA"/>
</dbReference>
<evidence type="ECO:0000256" key="6">
    <source>
        <dbReference type="PROSITE-ProRule" id="PRU01172"/>
    </source>
</evidence>
<keyword evidence="5" id="KW-0325">Glycoprotein</keyword>
<dbReference type="PANTHER" id="PTHR19277:SF161">
    <property type="entry name" value="LAMININ G DOMAIN-CONTAINING PROTEIN"/>
    <property type="match status" value="1"/>
</dbReference>
<dbReference type="Pfam" id="PF00354">
    <property type="entry name" value="Pentaxin"/>
    <property type="match status" value="1"/>
</dbReference>
<proteinExistence type="predicted"/>
<dbReference type="Pfam" id="PF00024">
    <property type="entry name" value="PAN_1"/>
    <property type="match status" value="1"/>
</dbReference>
<dbReference type="NCBIfam" id="NF040941">
    <property type="entry name" value="GGGWT_bact"/>
    <property type="match status" value="1"/>
</dbReference>
<evidence type="ECO:0000256" key="5">
    <source>
        <dbReference type="ARBA" id="ARBA00023180"/>
    </source>
</evidence>
<feature type="chain" id="PRO_5046531878" description="Apple domain-containing protein" evidence="7">
    <location>
        <begin position="19"/>
        <end position="361"/>
    </location>
</feature>
<evidence type="ECO:0000256" key="2">
    <source>
        <dbReference type="ARBA" id="ARBA00022723"/>
    </source>
</evidence>
<evidence type="ECO:0000256" key="7">
    <source>
        <dbReference type="SAM" id="SignalP"/>
    </source>
</evidence>
<dbReference type="InterPro" id="IPR013320">
    <property type="entry name" value="ConA-like_dom_sf"/>
</dbReference>
<protein>
    <recommendedName>
        <fullName evidence="12">Apple domain-containing protein</fullName>
    </recommendedName>
</protein>
<evidence type="ECO:0000313" key="10">
    <source>
        <dbReference type="EMBL" id="CAH3136720.1"/>
    </source>
</evidence>
<accession>A0ABN8P8K0</accession>
<feature type="disulfide bond" evidence="6">
    <location>
        <begin position="181"/>
        <end position="240"/>
    </location>
</feature>
<dbReference type="InterPro" id="IPR036056">
    <property type="entry name" value="Fibrinogen-like_C"/>
</dbReference>
<dbReference type="SUPFAM" id="SSF57414">
    <property type="entry name" value="Hairpin loop containing domain-like"/>
    <property type="match status" value="1"/>
</dbReference>
<dbReference type="PRINTS" id="PR00895">
    <property type="entry name" value="PENTAXIN"/>
</dbReference>
<evidence type="ECO:0000259" key="9">
    <source>
        <dbReference type="PROSITE" id="PS51828"/>
    </source>
</evidence>
<feature type="domain" description="Apple" evidence="8">
    <location>
        <begin position="20"/>
        <end position="96"/>
    </location>
</feature>
<comment type="cofactor">
    <cofactor evidence="1">
        <name>Ca(2+)</name>
        <dbReference type="ChEBI" id="CHEBI:29108"/>
    </cofactor>
</comment>
<feature type="domain" description="Pentraxin (PTX)" evidence="9">
    <location>
        <begin position="151"/>
        <end position="353"/>
    </location>
</feature>
<evidence type="ECO:0000259" key="8">
    <source>
        <dbReference type="PROSITE" id="PS50948"/>
    </source>
</evidence>
<dbReference type="PROSITE" id="PS50948">
    <property type="entry name" value="PAN"/>
    <property type="match status" value="1"/>
</dbReference>
<dbReference type="Proteomes" id="UP001159405">
    <property type="component" value="Unassembled WGS sequence"/>
</dbReference>
<gene>
    <name evidence="10" type="ORF">PLOB_00038600</name>
</gene>
<keyword evidence="11" id="KW-1185">Reference proteome</keyword>
<dbReference type="SUPFAM" id="SSF49899">
    <property type="entry name" value="Concanavalin A-like lectins/glucanases"/>
    <property type="match status" value="1"/>
</dbReference>
<dbReference type="SUPFAM" id="SSF56496">
    <property type="entry name" value="Fibrinogen C-terminal domain-like"/>
    <property type="match status" value="1"/>
</dbReference>
<dbReference type="InterPro" id="IPR003609">
    <property type="entry name" value="Pan_app"/>
</dbReference>
<evidence type="ECO:0008006" key="12">
    <source>
        <dbReference type="Google" id="ProtNLM"/>
    </source>
</evidence>
<dbReference type="InterPro" id="IPR051360">
    <property type="entry name" value="Neuronal_Pentraxin_Related"/>
</dbReference>
<dbReference type="CDD" id="cd01099">
    <property type="entry name" value="PAN_AP_HGF"/>
    <property type="match status" value="1"/>
</dbReference>
<keyword evidence="4 6" id="KW-1015">Disulfide bond</keyword>
<feature type="signal peptide" evidence="7">
    <location>
        <begin position="1"/>
        <end position="18"/>
    </location>
</feature>
<reference evidence="10 11" key="1">
    <citation type="submission" date="2022-05" db="EMBL/GenBank/DDBJ databases">
        <authorList>
            <consortium name="Genoscope - CEA"/>
            <person name="William W."/>
        </authorList>
    </citation>
    <scope>NUCLEOTIDE SEQUENCE [LARGE SCALE GENOMIC DNA]</scope>
</reference>
<dbReference type="Gene3D" id="3.30.750.130">
    <property type="match status" value="1"/>
</dbReference>
<dbReference type="PANTHER" id="PTHR19277">
    <property type="entry name" value="PENTRAXIN"/>
    <property type="match status" value="1"/>
</dbReference>
<keyword evidence="2" id="KW-0479">Metal-binding</keyword>
<evidence type="ECO:0000256" key="4">
    <source>
        <dbReference type="ARBA" id="ARBA00023157"/>
    </source>
</evidence>
<evidence type="ECO:0000256" key="3">
    <source>
        <dbReference type="ARBA" id="ARBA00022837"/>
    </source>
</evidence>
<keyword evidence="3" id="KW-0106">Calcium</keyword>
<dbReference type="PROSITE" id="PS51828">
    <property type="entry name" value="PTX_2"/>
    <property type="match status" value="1"/>
</dbReference>